<proteinExistence type="predicted"/>
<dbReference type="AlphaFoldDB" id="A0A2M4C7L2"/>
<sequence>MDRCRWSLPTLAVASRCSLQVVVSEAMTSMVCAGTVQVVAASVVHPALVVDESFRMNTCDASESDGMRRVVPALRGRLVDLRCGGRFLIMESTVVAAAHPALIERPTRAAYS</sequence>
<accession>A0A2M4C7L2</accession>
<name>A0A2M4C7L2_9DIPT</name>
<dbReference type="EMBL" id="GGFJ01012225">
    <property type="protein sequence ID" value="MBW61366.1"/>
    <property type="molecule type" value="Transcribed_RNA"/>
</dbReference>
<protein>
    <submittedName>
        <fullName evidence="1">Putative secreted protein</fullName>
    </submittedName>
</protein>
<organism evidence="1">
    <name type="scientific">Anopheles marajoara</name>
    <dbReference type="NCBI Taxonomy" id="58244"/>
    <lineage>
        <taxon>Eukaryota</taxon>
        <taxon>Metazoa</taxon>
        <taxon>Ecdysozoa</taxon>
        <taxon>Arthropoda</taxon>
        <taxon>Hexapoda</taxon>
        <taxon>Insecta</taxon>
        <taxon>Pterygota</taxon>
        <taxon>Neoptera</taxon>
        <taxon>Endopterygota</taxon>
        <taxon>Diptera</taxon>
        <taxon>Nematocera</taxon>
        <taxon>Culicoidea</taxon>
        <taxon>Culicidae</taxon>
        <taxon>Anophelinae</taxon>
        <taxon>Anopheles</taxon>
    </lineage>
</organism>
<evidence type="ECO:0000313" key="1">
    <source>
        <dbReference type="EMBL" id="MBW61366.1"/>
    </source>
</evidence>
<reference evidence="1" key="1">
    <citation type="submission" date="2018-01" db="EMBL/GenBank/DDBJ databases">
        <title>An insight into the sialome of Amazonian anophelines.</title>
        <authorList>
            <person name="Ribeiro J.M."/>
            <person name="Scarpassa V."/>
            <person name="Calvo E."/>
        </authorList>
    </citation>
    <scope>NUCLEOTIDE SEQUENCE</scope>
    <source>
        <tissue evidence="1">Salivary glands</tissue>
    </source>
</reference>